<name>A0A484B0D8_DRONA</name>
<dbReference type="OMA" id="QILVEGM"/>
<dbReference type="OrthoDB" id="7846912at2759"/>
<dbReference type="PROSITE" id="PS50030">
    <property type="entry name" value="UBA"/>
    <property type="match status" value="1"/>
</dbReference>
<evidence type="ECO:0000313" key="3">
    <source>
        <dbReference type="EMBL" id="TDG42329.1"/>
    </source>
</evidence>
<dbReference type="EMBL" id="LSRL02000244">
    <property type="protein sequence ID" value="TDG42329.1"/>
    <property type="molecule type" value="Genomic_DNA"/>
</dbReference>
<evidence type="ECO:0000259" key="2">
    <source>
        <dbReference type="PROSITE" id="PS50030"/>
    </source>
</evidence>
<dbReference type="SMART" id="SM00165">
    <property type="entry name" value="UBA"/>
    <property type="match status" value="1"/>
</dbReference>
<dbReference type="Proteomes" id="UP000295192">
    <property type="component" value="Unassembled WGS sequence"/>
</dbReference>
<comment type="caution">
    <text evidence="3">The sequence shown here is derived from an EMBL/GenBank/DDBJ whole genome shotgun (WGS) entry which is preliminary data.</text>
</comment>
<feature type="region of interest" description="Disordered" evidence="1">
    <location>
        <begin position="112"/>
        <end position="132"/>
    </location>
</feature>
<evidence type="ECO:0000256" key="1">
    <source>
        <dbReference type="SAM" id="MobiDB-lite"/>
    </source>
</evidence>
<keyword evidence="4" id="KW-1185">Reference proteome</keyword>
<dbReference type="AlphaFoldDB" id="A0A484B0D8"/>
<protein>
    <recommendedName>
        <fullName evidence="2">UBA domain-containing protein</fullName>
    </recommendedName>
</protein>
<proteinExistence type="predicted"/>
<feature type="domain" description="UBA" evidence="2">
    <location>
        <begin position="8"/>
        <end position="49"/>
    </location>
</feature>
<dbReference type="Pfam" id="PF00627">
    <property type="entry name" value="UBA"/>
    <property type="match status" value="1"/>
</dbReference>
<dbReference type="SUPFAM" id="SSF46934">
    <property type="entry name" value="UBA-like"/>
    <property type="match status" value="1"/>
</dbReference>
<accession>A0A484B0D8</accession>
<dbReference type="Gene3D" id="1.10.8.10">
    <property type="entry name" value="DNA helicase RuvA subunit, C-terminal domain"/>
    <property type="match status" value="1"/>
</dbReference>
<organism evidence="3 4">
    <name type="scientific">Drosophila navojoa</name>
    <name type="common">Fruit fly</name>
    <dbReference type="NCBI Taxonomy" id="7232"/>
    <lineage>
        <taxon>Eukaryota</taxon>
        <taxon>Metazoa</taxon>
        <taxon>Ecdysozoa</taxon>
        <taxon>Arthropoda</taxon>
        <taxon>Hexapoda</taxon>
        <taxon>Insecta</taxon>
        <taxon>Pterygota</taxon>
        <taxon>Neoptera</taxon>
        <taxon>Endopterygota</taxon>
        <taxon>Diptera</taxon>
        <taxon>Brachycera</taxon>
        <taxon>Muscomorpha</taxon>
        <taxon>Ephydroidea</taxon>
        <taxon>Drosophilidae</taxon>
        <taxon>Drosophila</taxon>
    </lineage>
</organism>
<dbReference type="InterPro" id="IPR009060">
    <property type="entry name" value="UBA-like_sf"/>
</dbReference>
<dbReference type="InterPro" id="IPR015940">
    <property type="entry name" value="UBA"/>
</dbReference>
<reference evidence="3 4" key="1">
    <citation type="journal article" date="2019" name="J. Hered.">
        <title>An Improved Genome Assembly for Drosophila navojoa, the Basal Species in the mojavensis Cluster.</title>
        <authorList>
            <person name="Vanderlinde T."/>
            <person name="Dupim E.G."/>
            <person name="Nazario-Yepiz N.O."/>
            <person name="Carvalho A.B."/>
        </authorList>
    </citation>
    <scope>NUCLEOTIDE SEQUENCE [LARGE SCALE GENOMIC DNA]</scope>
    <source>
        <strain evidence="3">Navoj_Jal97</strain>
        <tissue evidence="3">Whole organism</tissue>
    </source>
</reference>
<evidence type="ECO:0000313" key="4">
    <source>
        <dbReference type="Proteomes" id="UP000295192"/>
    </source>
</evidence>
<dbReference type="KEGG" id="dnv:108657405"/>
<sequence>MMATDVQNADSKDTLTQLLEMGYAEIEARQALAQASNNLELAIQYLVGEYDAEQTDEAQQRRTRRHCKELRSCLMGNPAITDYAVAALMKKPRTAEALRELVGAHSSMFLGSLLESSSDEEQPNEERKQRKQ</sequence>
<gene>
    <name evidence="3" type="ORF">AWZ03_011241</name>
</gene>